<comment type="caution">
    <text evidence="1">The sequence shown here is derived from an EMBL/GenBank/DDBJ whole genome shotgun (WGS) entry which is preliminary data.</text>
</comment>
<feature type="non-terminal residue" evidence="1">
    <location>
        <position position="22"/>
    </location>
</feature>
<sequence>MKRIDTYQVKDGVVVNVTYKEV</sequence>
<name>A0A800N998_CYTFI</name>
<organism evidence="1 2">
    <name type="scientific">Cytobacillus firmus</name>
    <name type="common">Bacillus firmus</name>
    <dbReference type="NCBI Taxonomy" id="1399"/>
    <lineage>
        <taxon>Bacteria</taxon>
        <taxon>Bacillati</taxon>
        <taxon>Bacillota</taxon>
        <taxon>Bacilli</taxon>
        <taxon>Bacillales</taxon>
        <taxon>Bacillaceae</taxon>
        <taxon>Cytobacillus</taxon>
    </lineage>
</organism>
<dbReference type="Proteomes" id="UP000465778">
    <property type="component" value="Unassembled WGS sequence"/>
</dbReference>
<dbReference type="AlphaFoldDB" id="A0A800N998"/>
<dbReference type="EMBL" id="VDEM01000050">
    <property type="protein sequence ID" value="KAF0822652.1"/>
    <property type="molecule type" value="Genomic_DNA"/>
</dbReference>
<gene>
    <name evidence="1" type="ORF">KIS1582_3546</name>
</gene>
<proteinExistence type="predicted"/>
<evidence type="ECO:0000313" key="2">
    <source>
        <dbReference type="Proteomes" id="UP000465778"/>
    </source>
</evidence>
<accession>A0A800N998</accession>
<reference evidence="1 2" key="1">
    <citation type="journal article" date="2020" name="G3 (Bethesda)">
        <title>Whole Genome Sequencing and Comparative Genomics of Two Nematicidal Bacillus Strains Reveals a Wide Range of Possible Virulence Factors.</title>
        <authorList>
            <person name="Susic N."/>
            <person name="Janezic S."/>
            <person name="Rupnik M."/>
            <person name="Geric Stare B."/>
        </authorList>
    </citation>
    <scope>NUCLEOTIDE SEQUENCE [LARGE SCALE GENOMIC DNA]</scope>
    <source>
        <strain evidence="1 2">I-1582</strain>
    </source>
</reference>
<evidence type="ECO:0000313" key="1">
    <source>
        <dbReference type="EMBL" id="KAF0822652.1"/>
    </source>
</evidence>
<protein>
    <submittedName>
        <fullName evidence="1">Uncharacterized protein</fullName>
    </submittedName>
</protein>